<feature type="region of interest" description="Disordered" evidence="6">
    <location>
        <begin position="334"/>
        <end position="366"/>
    </location>
</feature>
<feature type="region of interest" description="Disordered" evidence="6">
    <location>
        <begin position="1"/>
        <end position="20"/>
    </location>
</feature>
<dbReference type="SUPFAM" id="SSF46785">
    <property type="entry name" value="Winged helix' DNA-binding domain"/>
    <property type="match status" value="1"/>
</dbReference>
<dbReference type="InterPro" id="IPR036317">
    <property type="entry name" value="Cullin_homology_sf"/>
</dbReference>
<dbReference type="Gene3D" id="1.10.10.10">
    <property type="entry name" value="Winged helix-like DNA-binding domain superfamily/Winged helix DNA-binding domain"/>
    <property type="match status" value="1"/>
</dbReference>
<keyword evidence="3" id="KW-0832">Ubl conjugation</keyword>
<dbReference type="PROSITE" id="PS50069">
    <property type="entry name" value="CULLIN_2"/>
    <property type="match status" value="1"/>
</dbReference>
<dbReference type="GO" id="GO:0043161">
    <property type="term" value="P:proteasome-mediated ubiquitin-dependent protein catabolic process"/>
    <property type="evidence" value="ECO:0007669"/>
    <property type="project" value="UniProtKB-ARBA"/>
</dbReference>
<dbReference type="InterPro" id="IPR036390">
    <property type="entry name" value="WH_DNA-bd_sf"/>
</dbReference>
<dbReference type="InterPro" id="IPR045093">
    <property type="entry name" value="Cullin"/>
</dbReference>
<evidence type="ECO:0000256" key="6">
    <source>
        <dbReference type="SAM" id="MobiDB-lite"/>
    </source>
</evidence>
<evidence type="ECO:0000313" key="8">
    <source>
        <dbReference type="EMBL" id="KAG5170138.1"/>
    </source>
</evidence>
<dbReference type="GO" id="GO:0080090">
    <property type="term" value="P:regulation of primary metabolic process"/>
    <property type="evidence" value="ECO:0007669"/>
    <property type="project" value="UniProtKB-ARBA"/>
</dbReference>
<dbReference type="SMART" id="SM00884">
    <property type="entry name" value="Cullin_Nedd8"/>
    <property type="match status" value="1"/>
</dbReference>
<dbReference type="Pfam" id="PF26557">
    <property type="entry name" value="Cullin_AB"/>
    <property type="match status" value="1"/>
</dbReference>
<dbReference type="GO" id="GO:0006950">
    <property type="term" value="P:response to stress"/>
    <property type="evidence" value="ECO:0007669"/>
    <property type="project" value="UniProtKB-ARBA"/>
</dbReference>
<dbReference type="SUPFAM" id="SSF74788">
    <property type="entry name" value="Cullin repeat-like"/>
    <property type="match status" value="1"/>
</dbReference>
<organism evidence="8">
    <name type="scientific">Psilocybe cubensis</name>
    <name type="common">Psychedelic mushroom</name>
    <name type="synonym">Stropharia cubensis</name>
    <dbReference type="NCBI Taxonomy" id="181762"/>
    <lineage>
        <taxon>Eukaryota</taxon>
        <taxon>Fungi</taxon>
        <taxon>Dikarya</taxon>
        <taxon>Basidiomycota</taxon>
        <taxon>Agaricomycotina</taxon>
        <taxon>Agaricomycetes</taxon>
        <taxon>Agaricomycetidae</taxon>
        <taxon>Agaricales</taxon>
        <taxon>Agaricineae</taxon>
        <taxon>Strophariaceae</taxon>
        <taxon>Psilocybe</taxon>
    </lineage>
</organism>
<comment type="similarity">
    <text evidence="1 4 5">Belongs to the cullin family.</text>
</comment>
<dbReference type="GO" id="GO:0000278">
    <property type="term" value="P:mitotic cell cycle"/>
    <property type="evidence" value="ECO:0007669"/>
    <property type="project" value="UniProtKB-ARBA"/>
</dbReference>
<evidence type="ECO:0000256" key="1">
    <source>
        <dbReference type="ARBA" id="ARBA00006019"/>
    </source>
</evidence>
<dbReference type="AlphaFoldDB" id="A0A8H7Y027"/>
<dbReference type="GO" id="GO:0031625">
    <property type="term" value="F:ubiquitin protein ligase binding"/>
    <property type="evidence" value="ECO:0007669"/>
    <property type="project" value="InterPro"/>
</dbReference>
<feature type="domain" description="Cullin family profile" evidence="7">
    <location>
        <begin position="416"/>
        <end position="647"/>
    </location>
</feature>
<evidence type="ECO:0000259" key="7">
    <source>
        <dbReference type="PROSITE" id="PS50069"/>
    </source>
</evidence>
<dbReference type="GO" id="GO:0007165">
    <property type="term" value="P:signal transduction"/>
    <property type="evidence" value="ECO:0007669"/>
    <property type="project" value="UniProtKB-ARBA"/>
</dbReference>
<dbReference type="GO" id="GO:0005737">
    <property type="term" value="C:cytoplasm"/>
    <property type="evidence" value="ECO:0007669"/>
    <property type="project" value="UniProtKB-ARBA"/>
</dbReference>
<dbReference type="Pfam" id="PF00888">
    <property type="entry name" value="Cullin"/>
    <property type="match status" value="1"/>
</dbReference>
<protein>
    <recommendedName>
        <fullName evidence="7">Cullin family profile domain-containing protein</fullName>
    </recommendedName>
</protein>
<evidence type="ECO:0000256" key="5">
    <source>
        <dbReference type="RuleBase" id="RU003829"/>
    </source>
</evidence>
<keyword evidence="2" id="KW-1017">Isopeptide bond</keyword>
<dbReference type="FunFam" id="1.20.1310.10:FF:000001">
    <property type="entry name" value="Cullin 3"/>
    <property type="match status" value="1"/>
</dbReference>
<dbReference type="FunFam" id="1.20.1310.10:FF:000036">
    <property type="entry name" value="SCF ubiquitin ligase subunit CulC, putative"/>
    <property type="match status" value="1"/>
</dbReference>
<feature type="compositionally biased region" description="Basic residues" evidence="6">
    <location>
        <begin position="1"/>
        <end position="12"/>
    </location>
</feature>
<dbReference type="InterPro" id="IPR019559">
    <property type="entry name" value="Cullin_neddylation_domain"/>
</dbReference>
<proteinExistence type="inferred from homology"/>
<sequence length="831" mass="95031">MAAAPRRGRPRIHGPEFSPESTWAELSRNIREIQNHKASTLSFEENHRYAYNMVLYKQGDMLYRGVKRLVMENLESLAKEEIIPAFPTGTTDPIMQNTEEEVLLKALRKVWDDHKSNMVRLGQILKYMDRVHTKSAQVPTTNEMGLELFLSHIMKNPIKEHIVTAILNQIRHERDGNVINRSAVKECVDVFQSLQYENTPTATIYKRDLEPPLLEASRAFYQKEGQELATTCTTPEFLILVEARFEAEQSRTHHYLSSQTSHPLLQILKDTLLDPHIENVIAKESGLDSMIDNNKTSDLSRLFRLCQKIGKGLKCLESSLKKSIVRRGQEINAASTGDEFGEPDAEGKETEQSTKGKGKARPPKASGIEPAINWVQEVLNLKDKFDVVWKTCFESNRAIESAYNDAFGTFVNQNEKCSEFISLFIDDHLKRGLKGKSDVEVDVILDKTITIFRFISEKDVFERYYKGHLAKRLLQGKSISDDAERGMLAKFKVEQGIQFTQKMEGMFNDMKISADMTKEYLEHVAKTTAPEIELNVTVMTSNAWPMTHSASKCLLPPKMSEACQSFQHFYLGRHQGRRLTWQFSLGNADVIARFKSKTHELNVSTFALVILLLFEDLGDGDTLGYSEIKQNTEIDEPELKRHLQSLACAKYKILKKHPPGRDINPNDTFSFNIDFSCPMKKIKIGTISSKVESNEERKETIDRVEDERKYQMEACIVRIMKGRKKMTHNDLVHEVTQQLTSKFMPEPLAIKKRIEGLIERDYLQRCDDRKSYEYLLCSFLSKALDISRSLISSPCKVRKELTFCLCLPNLGIPVKPAHMLLSTDIVSLVEN</sequence>
<evidence type="ECO:0000256" key="3">
    <source>
        <dbReference type="ARBA" id="ARBA00022843"/>
    </source>
</evidence>
<dbReference type="InterPro" id="IPR001373">
    <property type="entry name" value="Cullin_N"/>
</dbReference>
<name>A0A8H7Y027_PSICU</name>
<reference evidence="8" key="1">
    <citation type="submission" date="2021-02" db="EMBL/GenBank/DDBJ databases">
        <title>Psilocybe cubensis genome.</title>
        <authorList>
            <person name="Mckernan K.J."/>
            <person name="Crawford S."/>
            <person name="Trippe A."/>
            <person name="Kane L.T."/>
            <person name="Mclaughlin S."/>
        </authorList>
    </citation>
    <scope>NUCLEOTIDE SEQUENCE [LARGE SCALE GENOMIC DNA]</scope>
    <source>
        <strain evidence="8">MGC-MH-2018</strain>
    </source>
</reference>
<dbReference type="InterPro" id="IPR059120">
    <property type="entry name" value="Cullin-like_AB"/>
</dbReference>
<dbReference type="InterPro" id="IPR036388">
    <property type="entry name" value="WH-like_DNA-bd_sf"/>
</dbReference>
<dbReference type="Pfam" id="PF10557">
    <property type="entry name" value="Cullin_Nedd8"/>
    <property type="match status" value="1"/>
</dbReference>
<dbReference type="Gene3D" id="3.30.230.130">
    <property type="entry name" value="Cullin, Chain C, Domain 2"/>
    <property type="match status" value="1"/>
</dbReference>
<dbReference type="SMART" id="SM00182">
    <property type="entry name" value="CULLIN"/>
    <property type="match status" value="1"/>
</dbReference>
<evidence type="ECO:0000256" key="2">
    <source>
        <dbReference type="ARBA" id="ARBA00022499"/>
    </source>
</evidence>
<feature type="compositionally biased region" description="Basic and acidic residues" evidence="6">
    <location>
        <begin position="345"/>
        <end position="354"/>
    </location>
</feature>
<accession>A0A8H7Y027</accession>
<dbReference type="PANTHER" id="PTHR11932">
    <property type="entry name" value="CULLIN"/>
    <property type="match status" value="1"/>
</dbReference>
<comment type="caution">
    <text evidence="8">The sequence shown here is derived from an EMBL/GenBank/DDBJ whole genome shotgun (WGS) entry which is preliminary data.</text>
</comment>
<dbReference type="FunFam" id="1.20.1310.10:FF:000002">
    <property type="entry name" value="cullin-3 isoform X1"/>
    <property type="match status" value="1"/>
</dbReference>
<dbReference type="GO" id="GO:0010468">
    <property type="term" value="P:regulation of gene expression"/>
    <property type="evidence" value="ECO:0007669"/>
    <property type="project" value="UniProtKB-ARBA"/>
</dbReference>
<dbReference type="InterPro" id="IPR016159">
    <property type="entry name" value="Cullin_repeat-like_dom_sf"/>
</dbReference>
<dbReference type="OrthoDB" id="27073at2759"/>
<gene>
    <name evidence="8" type="ORF">JR316_004525</name>
</gene>
<evidence type="ECO:0000256" key="4">
    <source>
        <dbReference type="PROSITE-ProRule" id="PRU00330"/>
    </source>
</evidence>
<dbReference type="SUPFAM" id="SSF75632">
    <property type="entry name" value="Cullin homology domain"/>
    <property type="match status" value="1"/>
</dbReference>
<dbReference type="EMBL" id="JAFIQS010000004">
    <property type="protein sequence ID" value="KAG5170138.1"/>
    <property type="molecule type" value="Genomic_DNA"/>
</dbReference>
<dbReference type="InterPro" id="IPR016158">
    <property type="entry name" value="Cullin_homology"/>
</dbReference>
<dbReference type="Gene3D" id="1.20.1310.10">
    <property type="entry name" value="Cullin Repeats"/>
    <property type="match status" value="4"/>
</dbReference>
<dbReference type="GO" id="GO:0006915">
    <property type="term" value="P:apoptotic process"/>
    <property type="evidence" value="ECO:0007669"/>
    <property type="project" value="UniProtKB-ARBA"/>
</dbReference>
<dbReference type="FunFam" id="1.10.10.10:FF:000091">
    <property type="entry name" value="Cullin 3"/>
    <property type="match status" value="1"/>
</dbReference>